<dbReference type="Gene3D" id="3.30.200.20">
    <property type="entry name" value="Phosphorylase Kinase, domain 1"/>
    <property type="match status" value="1"/>
</dbReference>
<reference evidence="9" key="1">
    <citation type="submission" date="2013-08" db="EMBL/GenBank/DDBJ databases">
        <authorList>
            <person name="Albert V.A."/>
            <person name="Barbazuk W.B."/>
            <person name="Chamala S."/>
            <person name="Chanderbali A.S."/>
            <person name="dePamphilis C.W."/>
            <person name="Der J.P."/>
            <person name="Estill J.C."/>
            <person name="Leebens-Mack J."/>
            <person name="Ma H."/>
            <person name="Palmer J.D."/>
            <person name="Rounsley S."/>
            <person name="Sankoff D."/>
            <person name="Schuster S.C."/>
            <person name="Soltis D.E."/>
            <person name="Soltis P.S."/>
            <person name="Wessler S.R."/>
            <person name="Wing R.A."/>
        </authorList>
    </citation>
    <scope>NUCLEOTIDE SEQUENCE</scope>
    <source>
        <tissue evidence="9">Leaf</tissue>
    </source>
</reference>
<gene>
    <name evidence="9" type="ORF">AMTR_s00148p00069790</name>
</gene>
<evidence type="ECO:0000256" key="7">
    <source>
        <dbReference type="SAM" id="SignalP"/>
    </source>
</evidence>
<evidence type="ECO:0000313" key="9">
    <source>
        <dbReference type="EMBL" id="ERN08386.1"/>
    </source>
</evidence>
<dbReference type="Gramene" id="ERN08386">
    <property type="protein sequence ID" value="ERN08386"/>
    <property type="gene ID" value="AMTR_s00148p00069790"/>
</dbReference>
<feature type="signal peptide" evidence="7">
    <location>
        <begin position="1"/>
        <end position="21"/>
    </location>
</feature>
<dbReference type="PANTHER" id="PTHR47989">
    <property type="entry name" value="OS01G0750732 PROTEIN"/>
    <property type="match status" value="1"/>
</dbReference>
<dbReference type="STRING" id="13333.W1PL27"/>
<dbReference type="InterPro" id="IPR000719">
    <property type="entry name" value="Prot_kinase_dom"/>
</dbReference>
<dbReference type="GO" id="GO:0004672">
    <property type="term" value="F:protein kinase activity"/>
    <property type="evidence" value="ECO:0000318"/>
    <property type="project" value="GO_Central"/>
</dbReference>
<dbReference type="HOGENOM" id="CLU_000288_161_1_1"/>
<dbReference type="PROSITE" id="PS50011">
    <property type="entry name" value="PROTEIN_KINASE_DOM"/>
    <property type="match status" value="1"/>
</dbReference>
<keyword evidence="2 5" id="KW-0547">Nucleotide-binding</keyword>
<dbReference type="AlphaFoldDB" id="W1PL27"/>
<dbReference type="InterPro" id="IPR017441">
    <property type="entry name" value="Protein_kinase_ATP_BS"/>
</dbReference>
<dbReference type="CDD" id="cd14066">
    <property type="entry name" value="STKc_IRAK"/>
    <property type="match status" value="1"/>
</dbReference>
<evidence type="ECO:0000256" key="4">
    <source>
        <dbReference type="ARBA" id="ARBA00022840"/>
    </source>
</evidence>
<proteinExistence type="predicted"/>
<dbReference type="FunFam" id="3.30.200.20:FF:000415">
    <property type="entry name" value="receptor-like serine/threonine-protein kinase NCRK"/>
    <property type="match status" value="1"/>
</dbReference>
<dbReference type="Pfam" id="PF00069">
    <property type="entry name" value="Pkinase"/>
    <property type="match status" value="1"/>
</dbReference>
<dbReference type="OrthoDB" id="1890790at2759"/>
<dbReference type="PROSITE" id="PS00107">
    <property type="entry name" value="PROTEIN_KINASE_ATP"/>
    <property type="match status" value="1"/>
</dbReference>
<dbReference type="GO" id="GO:0010089">
    <property type="term" value="P:xylem development"/>
    <property type="evidence" value="ECO:0000318"/>
    <property type="project" value="GO_Central"/>
</dbReference>
<dbReference type="FunFam" id="1.10.510.10:FF:000095">
    <property type="entry name" value="protein STRUBBELIG-RECEPTOR FAMILY 8"/>
    <property type="match status" value="1"/>
</dbReference>
<dbReference type="eggNOG" id="KOG1187">
    <property type="taxonomic scope" value="Eukaryota"/>
</dbReference>
<dbReference type="PANTHER" id="PTHR47989:SF23">
    <property type="entry name" value="RECEPTOR-LIKE SERINE_THREONINE-PROTEIN KINASE NCRK ISOFORM X1"/>
    <property type="match status" value="1"/>
</dbReference>
<keyword evidence="6" id="KW-1133">Transmembrane helix</keyword>
<feature type="transmembrane region" description="Helical" evidence="6">
    <location>
        <begin position="132"/>
        <end position="156"/>
    </location>
</feature>
<dbReference type="InterPro" id="IPR008271">
    <property type="entry name" value="Ser/Thr_kinase_AS"/>
</dbReference>
<dbReference type="GO" id="GO:0005524">
    <property type="term" value="F:ATP binding"/>
    <property type="evidence" value="ECO:0007669"/>
    <property type="project" value="UniProtKB-UniRule"/>
</dbReference>
<feature type="domain" description="Protein kinase" evidence="8">
    <location>
        <begin position="242"/>
        <end position="526"/>
    </location>
</feature>
<dbReference type="GO" id="GO:0007165">
    <property type="term" value="P:signal transduction"/>
    <property type="evidence" value="ECO:0000318"/>
    <property type="project" value="GO_Central"/>
</dbReference>
<keyword evidence="6" id="KW-0812">Transmembrane</keyword>
<dbReference type="EMBL" id="KI393463">
    <property type="protein sequence ID" value="ERN08386.1"/>
    <property type="molecule type" value="Genomic_DNA"/>
</dbReference>
<feature type="binding site" evidence="5">
    <location>
        <position position="276"/>
    </location>
    <ligand>
        <name>ATP</name>
        <dbReference type="ChEBI" id="CHEBI:30616"/>
    </ligand>
</feature>
<dbReference type="SUPFAM" id="SSF56112">
    <property type="entry name" value="Protein kinase-like (PK-like)"/>
    <property type="match status" value="1"/>
</dbReference>
<keyword evidence="10" id="KW-1185">Reference proteome</keyword>
<keyword evidence="1" id="KW-0808">Transferase</keyword>
<evidence type="ECO:0000256" key="3">
    <source>
        <dbReference type="ARBA" id="ARBA00022777"/>
    </source>
</evidence>
<evidence type="ECO:0000256" key="5">
    <source>
        <dbReference type="PROSITE-ProRule" id="PRU10141"/>
    </source>
</evidence>
<dbReference type="PROSITE" id="PS00108">
    <property type="entry name" value="PROTEIN_KINASE_ST"/>
    <property type="match status" value="1"/>
</dbReference>
<dbReference type="InterPro" id="IPR011009">
    <property type="entry name" value="Kinase-like_dom_sf"/>
</dbReference>
<dbReference type="OMA" id="SKVGWSR"/>
<keyword evidence="3" id="KW-0418">Kinase</keyword>
<protein>
    <recommendedName>
        <fullName evidence="8">Protein kinase domain-containing protein</fullName>
    </recommendedName>
</protein>
<dbReference type="Proteomes" id="UP000017836">
    <property type="component" value="Unassembled WGS sequence"/>
</dbReference>
<dbReference type="SMART" id="SM00220">
    <property type="entry name" value="S_TKc"/>
    <property type="match status" value="1"/>
</dbReference>
<organism evidence="9 10">
    <name type="scientific">Amborella trichopoda</name>
    <dbReference type="NCBI Taxonomy" id="13333"/>
    <lineage>
        <taxon>Eukaryota</taxon>
        <taxon>Viridiplantae</taxon>
        <taxon>Streptophyta</taxon>
        <taxon>Embryophyta</taxon>
        <taxon>Tracheophyta</taxon>
        <taxon>Spermatophyta</taxon>
        <taxon>Magnoliopsida</taxon>
        <taxon>Amborellales</taxon>
        <taxon>Amborellaceae</taxon>
        <taxon>Amborella</taxon>
    </lineage>
</organism>
<accession>W1PL27</accession>
<evidence type="ECO:0000256" key="2">
    <source>
        <dbReference type="ARBA" id="ARBA00022741"/>
    </source>
</evidence>
<keyword evidence="6" id="KW-0472">Membrane</keyword>
<keyword evidence="7" id="KW-0732">Signal</keyword>
<evidence type="ECO:0000259" key="8">
    <source>
        <dbReference type="PROSITE" id="PS50011"/>
    </source>
</evidence>
<sequence length="647" mass="71056">MNNALACLVVVLLIQCKLISGSNISSTNENEDQPEGSAMEKWTCSCASSSVGGQSFGFGTNCSTACNCTPGEPSMAADGRPSIITWSCICAYEGIIRSQSYIHDSSCFSSCNCTSGKMNTSKDSKHHISSKVFIATLVLCAVVTTIVLLASLIFYIRHKDKYSIQSPIFSTGKDGSSNSFTNLLSHRSTGTSEVQLHYNSCFDPISGCIHRASFMFRGKKDTLPGMVTQFSYSELEQATNKFSNDNIIGLGGSSNVYYGQLKDGKTVAIKRLIARKGSDAEVGFLTEIELISRLHHLHIVPLIGYCLESRGRLAERLQVYEYMPKGNLRDNLDRGDGKEPLDWVTRVSIALGAAKGLEYLHEAAAPKILHRDVKSSNILLDCNRKAKITDLGMAKGISTDDHHSCPNSPARMLGTFGYFAPEYAITGKASLKSDVFSYGVVLLELISGRPPIDASAKQGQESLVLWATPLLQQSKRVLSELVDRSLEGKFEEEELLIMASLARECLNWEPGSRPSMAEVVHILSTISPDYNLKRSFPSSYYQSAHFNTGGSQWLHDLVSSEKAGTPKLTKASSERWSSNRQSLPLTLEKAIMCKEDEKKEVLAAGYVERLVLLTSRARSWRSVEGESAVDLTEPRFESFWQANVQSL</sequence>
<keyword evidence="4 5" id="KW-0067">ATP-binding</keyword>
<dbReference type="GO" id="GO:0005886">
    <property type="term" value="C:plasma membrane"/>
    <property type="evidence" value="ECO:0000318"/>
    <property type="project" value="GO_Central"/>
</dbReference>
<evidence type="ECO:0000256" key="6">
    <source>
        <dbReference type="SAM" id="Phobius"/>
    </source>
</evidence>
<feature type="chain" id="PRO_5004808330" description="Protein kinase domain-containing protein" evidence="7">
    <location>
        <begin position="22"/>
        <end position="647"/>
    </location>
</feature>
<evidence type="ECO:0000313" key="10">
    <source>
        <dbReference type="Proteomes" id="UP000017836"/>
    </source>
</evidence>
<dbReference type="KEGG" id="atr:18995811"/>
<dbReference type="Gene3D" id="1.10.510.10">
    <property type="entry name" value="Transferase(Phosphotransferase) domain 1"/>
    <property type="match status" value="1"/>
</dbReference>
<evidence type="ECO:0000256" key="1">
    <source>
        <dbReference type="ARBA" id="ARBA00022679"/>
    </source>
</evidence>
<name>W1PL27_AMBTC</name>